<dbReference type="GO" id="GO:0008865">
    <property type="term" value="F:fructokinase activity"/>
    <property type="evidence" value="ECO:0007669"/>
    <property type="project" value="TreeGrafter"/>
</dbReference>
<keyword evidence="14" id="KW-1133">Transmembrane helix</keyword>
<dbReference type="GO" id="GO:0004340">
    <property type="term" value="F:glucokinase activity"/>
    <property type="evidence" value="ECO:0007669"/>
    <property type="project" value="TreeGrafter"/>
</dbReference>
<evidence type="ECO:0000256" key="6">
    <source>
        <dbReference type="ARBA" id="ARBA00022777"/>
    </source>
</evidence>
<comment type="catalytic activity">
    <reaction evidence="9">
        <text>a D-hexose + ATP = a D-hexose 6-phosphate + ADP + H(+)</text>
        <dbReference type="Rhea" id="RHEA:22740"/>
        <dbReference type="ChEBI" id="CHEBI:4194"/>
        <dbReference type="ChEBI" id="CHEBI:15378"/>
        <dbReference type="ChEBI" id="CHEBI:30616"/>
        <dbReference type="ChEBI" id="CHEBI:229467"/>
        <dbReference type="ChEBI" id="CHEBI:456216"/>
        <dbReference type="EC" id="2.7.1.1"/>
    </reaction>
    <physiologicalReaction direction="left-to-right" evidence="9">
        <dbReference type="Rhea" id="RHEA:22741"/>
    </physiologicalReaction>
</comment>
<dbReference type="EC" id="2.7.1.-" evidence="12"/>
<dbReference type="AlphaFoldDB" id="A0AAD5UD45"/>
<proteinExistence type="inferred from homology"/>
<keyword evidence="18" id="KW-1185">Reference proteome</keyword>
<evidence type="ECO:0000256" key="2">
    <source>
        <dbReference type="ARBA" id="ARBA00005028"/>
    </source>
</evidence>
<keyword evidence="5 12" id="KW-0547">Nucleotide-binding</keyword>
<feature type="compositionally biased region" description="Polar residues" evidence="13">
    <location>
        <begin position="61"/>
        <end position="71"/>
    </location>
</feature>
<dbReference type="Pfam" id="PF00349">
    <property type="entry name" value="Hexokinase_1"/>
    <property type="match status" value="1"/>
</dbReference>
<dbReference type="PANTHER" id="PTHR19443">
    <property type="entry name" value="HEXOKINASE"/>
    <property type="match status" value="1"/>
</dbReference>
<dbReference type="GO" id="GO:0005524">
    <property type="term" value="F:ATP binding"/>
    <property type="evidence" value="ECO:0007669"/>
    <property type="project" value="UniProtKB-UniRule"/>
</dbReference>
<evidence type="ECO:0000256" key="9">
    <source>
        <dbReference type="ARBA" id="ARBA00044613"/>
    </source>
</evidence>
<evidence type="ECO:0000259" key="16">
    <source>
        <dbReference type="Pfam" id="PF03727"/>
    </source>
</evidence>
<evidence type="ECO:0000256" key="1">
    <source>
        <dbReference type="ARBA" id="ARBA00004888"/>
    </source>
</evidence>
<keyword evidence="4 12" id="KW-0808">Transferase</keyword>
<dbReference type="PANTHER" id="PTHR19443:SF16">
    <property type="entry name" value="HEXOKINASE TYPE 1-RELATED"/>
    <property type="match status" value="1"/>
</dbReference>
<keyword evidence="7 12" id="KW-0067">ATP-binding</keyword>
<feature type="domain" description="Hexokinase N-terminal" evidence="15">
    <location>
        <begin position="87"/>
        <end position="278"/>
    </location>
</feature>
<dbReference type="InterPro" id="IPR022672">
    <property type="entry name" value="Hexokinase_N"/>
</dbReference>
<dbReference type="GO" id="GO:0006006">
    <property type="term" value="P:glucose metabolic process"/>
    <property type="evidence" value="ECO:0007669"/>
    <property type="project" value="TreeGrafter"/>
</dbReference>
<comment type="pathway">
    <text evidence="2">Carbohydrate metabolism; hexose metabolism.</text>
</comment>
<evidence type="ECO:0000259" key="15">
    <source>
        <dbReference type="Pfam" id="PF00349"/>
    </source>
</evidence>
<dbReference type="PROSITE" id="PS51748">
    <property type="entry name" value="HEXOKINASE_2"/>
    <property type="match status" value="1"/>
</dbReference>
<evidence type="ECO:0000256" key="5">
    <source>
        <dbReference type="ARBA" id="ARBA00022741"/>
    </source>
</evidence>
<name>A0AAD5UD45_9FUNG</name>
<dbReference type="InterPro" id="IPR043129">
    <property type="entry name" value="ATPase_NBD"/>
</dbReference>
<dbReference type="InterPro" id="IPR001312">
    <property type="entry name" value="Hexokinase"/>
</dbReference>
<dbReference type="EMBL" id="JADGKB010000088">
    <property type="protein sequence ID" value="KAJ3254295.1"/>
    <property type="molecule type" value="Genomic_DNA"/>
</dbReference>
<evidence type="ECO:0000256" key="10">
    <source>
        <dbReference type="ARBA" id="ARBA00047905"/>
    </source>
</evidence>
<evidence type="ECO:0000256" key="8">
    <source>
        <dbReference type="ARBA" id="ARBA00023152"/>
    </source>
</evidence>
<feature type="region of interest" description="Disordered" evidence="13">
    <location>
        <begin position="54"/>
        <end position="83"/>
    </location>
</feature>
<comment type="catalytic activity">
    <reaction evidence="10">
        <text>D-fructose + ATP = D-fructose 6-phosphate + ADP + H(+)</text>
        <dbReference type="Rhea" id="RHEA:16125"/>
        <dbReference type="ChEBI" id="CHEBI:15378"/>
        <dbReference type="ChEBI" id="CHEBI:30616"/>
        <dbReference type="ChEBI" id="CHEBI:37721"/>
        <dbReference type="ChEBI" id="CHEBI:61527"/>
        <dbReference type="ChEBI" id="CHEBI:456216"/>
        <dbReference type="EC" id="2.7.1.1"/>
    </reaction>
    <physiologicalReaction direction="left-to-right" evidence="10">
        <dbReference type="Rhea" id="RHEA:16126"/>
    </physiologicalReaction>
</comment>
<dbReference type="GO" id="GO:0006096">
    <property type="term" value="P:glycolytic process"/>
    <property type="evidence" value="ECO:0007669"/>
    <property type="project" value="UniProtKB-KW"/>
</dbReference>
<organism evidence="17 18">
    <name type="scientific">Boothiomyces macroporosus</name>
    <dbReference type="NCBI Taxonomy" id="261099"/>
    <lineage>
        <taxon>Eukaryota</taxon>
        <taxon>Fungi</taxon>
        <taxon>Fungi incertae sedis</taxon>
        <taxon>Chytridiomycota</taxon>
        <taxon>Chytridiomycota incertae sedis</taxon>
        <taxon>Chytridiomycetes</taxon>
        <taxon>Rhizophydiales</taxon>
        <taxon>Terramycetaceae</taxon>
        <taxon>Boothiomyces</taxon>
    </lineage>
</organism>
<accession>A0AAD5UD45</accession>
<dbReference type="CDD" id="cd24018">
    <property type="entry name" value="ASKHA_NBD_HK_fungi"/>
    <property type="match status" value="1"/>
</dbReference>
<comment type="similarity">
    <text evidence="3 12">Belongs to the hexokinase family.</text>
</comment>
<keyword evidence="14" id="KW-0812">Transmembrane</keyword>
<evidence type="ECO:0000256" key="14">
    <source>
        <dbReference type="SAM" id="Phobius"/>
    </source>
</evidence>
<dbReference type="GO" id="GO:0005739">
    <property type="term" value="C:mitochondrion"/>
    <property type="evidence" value="ECO:0007669"/>
    <property type="project" value="TreeGrafter"/>
</dbReference>
<feature type="domain" description="Hexokinase C-terminal" evidence="16">
    <location>
        <begin position="285"/>
        <end position="516"/>
    </location>
</feature>
<evidence type="ECO:0000256" key="13">
    <source>
        <dbReference type="SAM" id="MobiDB-lite"/>
    </source>
</evidence>
<dbReference type="Gene3D" id="3.40.367.20">
    <property type="match status" value="1"/>
</dbReference>
<comment type="catalytic activity">
    <reaction evidence="11">
        <text>D-glucose + ATP = D-glucose 6-phosphate + ADP + H(+)</text>
        <dbReference type="Rhea" id="RHEA:17825"/>
        <dbReference type="ChEBI" id="CHEBI:4167"/>
        <dbReference type="ChEBI" id="CHEBI:15378"/>
        <dbReference type="ChEBI" id="CHEBI:30616"/>
        <dbReference type="ChEBI" id="CHEBI:61548"/>
        <dbReference type="ChEBI" id="CHEBI:456216"/>
        <dbReference type="EC" id="2.7.1.1"/>
    </reaction>
    <physiologicalReaction direction="left-to-right" evidence="11">
        <dbReference type="Rhea" id="RHEA:17826"/>
    </physiologicalReaction>
</comment>
<feature type="transmembrane region" description="Helical" evidence="14">
    <location>
        <begin position="7"/>
        <end position="25"/>
    </location>
</feature>
<protein>
    <recommendedName>
        <fullName evidence="12">Phosphotransferase</fullName>
        <ecNumber evidence="12">2.7.1.-</ecNumber>
    </recommendedName>
</protein>
<dbReference type="InterPro" id="IPR022673">
    <property type="entry name" value="Hexokinase_C"/>
</dbReference>
<evidence type="ECO:0000256" key="3">
    <source>
        <dbReference type="ARBA" id="ARBA00009225"/>
    </source>
</evidence>
<evidence type="ECO:0000256" key="4">
    <source>
        <dbReference type="ARBA" id="ARBA00022679"/>
    </source>
</evidence>
<evidence type="ECO:0000313" key="17">
    <source>
        <dbReference type="EMBL" id="KAJ3254295.1"/>
    </source>
</evidence>
<keyword evidence="8 12" id="KW-0324">Glycolysis</keyword>
<dbReference type="Proteomes" id="UP001210925">
    <property type="component" value="Unassembled WGS sequence"/>
</dbReference>
<dbReference type="FunFam" id="3.40.367.20:FF:000005">
    <property type="entry name" value="Phosphotransferase"/>
    <property type="match status" value="1"/>
</dbReference>
<dbReference type="FunFam" id="3.30.420.40:FF:000034">
    <property type="entry name" value="Phosphotransferase"/>
    <property type="match status" value="1"/>
</dbReference>
<evidence type="ECO:0000256" key="12">
    <source>
        <dbReference type="RuleBase" id="RU362007"/>
    </source>
</evidence>
<dbReference type="GO" id="GO:0001678">
    <property type="term" value="P:intracellular glucose homeostasis"/>
    <property type="evidence" value="ECO:0007669"/>
    <property type="project" value="InterPro"/>
</dbReference>
<gene>
    <name evidence="17" type="primary">GLK1</name>
    <name evidence="17" type="ORF">HK103_007265</name>
</gene>
<evidence type="ECO:0000256" key="7">
    <source>
        <dbReference type="ARBA" id="ARBA00022840"/>
    </source>
</evidence>
<dbReference type="PRINTS" id="PR00475">
    <property type="entry name" value="HEXOKINASE"/>
</dbReference>
<dbReference type="Gene3D" id="3.30.420.40">
    <property type="match status" value="1"/>
</dbReference>
<dbReference type="Pfam" id="PF03727">
    <property type="entry name" value="Hexokinase_2"/>
    <property type="match status" value="1"/>
</dbReference>
<evidence type="ECO:0000313" key="18">
    <source>
        <dbReference type="Proteomes" id="UP001210925"/>
    </source>
</evidence>
<keyword evidence="14" id="KW-0472">Membrane</keyword>
<dbReference type="SUPFAM" id="SSF53067">
    <property type="entry name" value="Actin-like ATPase domain"/>
    <property type="match status" value="2"/>
</dbReference>
<comment type="pathway">
    <text evidence="1">Carbohydrate degradation; glycolysis; D-glyceraldehyde 3-phosphate and glycerone phosphate from D-glucose: step 1/4.</text>
</comment>
<dbReference type="GO" id="GO:0005829">
    <property type="term" value="C:cytosol"/>
    <property type="evidence" value="ECO:0007669"/>
    <property type="project" value="TreeGrafter"/>
</dbReference>
<evidence type="ECO:0000256" key="11">
    <source>
        <dbReference type="ARBA" id="ARBA00048160"/>
    </source>
</evidence>
<reference evidence="17" key="1">
    <citation type="submission" date="2020-05" db="EMBL/GenBank/DDBJ databases">
        <title>Phylogenomic resolution of chytrid fungi.</title>
        <authorList>
            <person name="Stajich J.E."/>
            <person name="Amses K."/>
            <person name="Simmons R."/>
            <person name="Seto K."/>
            <person name="Myers J."/>
            <person name="Bonds A."/>
            <person name="Quandt C.A."/>
            <person name="Barry K."/>
            <person name="Liu P."/>
            <person name="Grigoriev I."/>
            <person name="Longcore J.E."/>
            <person name="James T.Y."/>
        </authorList>
    </citation>
    <scope>NUCLEOTIDE SEQUENCE</scope>
    <source>
        <strain evidence="17">PLAUS21</strain>
    </source>
</reference>
<sequence length="517" mass="56448">MRKSETFLFGVTTGIAVVATVQYLVQLASYAFPQQKTTSSGIIKPVPVRFKQSEEPVADTAANSEVGSSVTLSRPPSPKSSLPSVLETLDNQLVVSSSKLQKIVLHMVSEFKKGLMNDNENIAMLPSFVVNRPNGTEVGDYLALDLGGSNFRVCRVTLEGFGNIRMTHAKYTVSNELKTGSGEKLFDFFAECIGSFCKNQGLDTGKSIPMGFTFSFPVEQTAINKGTLMTWSKGFICDGVVGQDVVDLLQRSLKKKGLNIEIKALVNDTVGTLMAHAYSDPQTYISVILGTGTNAAYVEKVDNIRKWGTGNGEVIINTEWGNYNEATILPLTPWDLKLDRRSSNPKHQIYEKMISGMYLGEIVRLILVELVKAGELFNGMGSQTLSTPYRFDTAYMSRIERDHSLSLADTKQVLEDVMGVPKSSVEDRRIVRHVCELVGTRAARLAAAGIAALVTKINRLDACTVAIDGSLYEHYPHFGNRMRDALRELLGITAENILLEQARDGSGQGAALIAALA</sequence>
<comment type="caution">
    <text evidence="17">The sequence shown here is derived from an EMBL/GenBank/DDBJ whole genome shotgun (WGS) entry which is preliminary data.</text>
</comment>
<dbReference type="GO" id="GO:0005536">
    <property type="term" value="F:D-glucose binding"/>
    <property type="evidence" value="ECO:0007669"/>
    <property type="project" value="InterPro"/>
</dbReference>
<keyword evidence="6 12" id="KW-0418">Kinase</keyword>